<evidence type="ECO:0000256" key="1">
    <source>
        <dbReference type="SAM" id="MobiDB-lite"/>
    </source>
</evidence>
<dbReference type="Pfam" id="PF04614">
    <property type="entry name" value="Pex19"/>
    <property type="match status" value="1"/>
</dbReference>
<dbReference type="PANTHER" id="PTHR12774:SF2">
    <property type="entry name" value="PEROXISOMAL BIOGENESIS FACTOR 19"/>
    <property type="match status" value="1"/>
</dbReference>
<dbReference type="VEuPathDB" id="FungiDB:PSTT_00662"/>
<dbReference type="AlphaFoldDB" id="A0A2S4W9P4"/>
<name>A0A2S4W9P4_9BASI</name>
<accession>A0A2S4W9P4</accession>
<dbReference type="VEuPathDB" id="FungiDB:PSHT_05733"/>
<proteinExistence type="predicted"/>
<dbReference type="InterPro" id="IPR006708">
    <property type="entry name" value="Pex19"/>
</dbReference>
<dbReference type="EMBL" id="PKSM01000064">
    <property type="protein sequence ID" value="POW18504.1"/>
    <property type="molecule type" value="Genomic_DNA"/>
</dbReference>
<dbReference type="Gene3D" id="1.20.120.900">
    <property type="entry name" value="Pex19, mPTS binding domain"/>
    <property type="match status" value="1"/>
</dbReference>
<protein>
    <recommendedName>
        <fullName evidence="4">Peroxin-19</fullName>
    </recommendedName>
</protein>
<feature type="compositionally biased region" description="Polar residues" evidence="1">
    <location>
        <begin position="35"/>
        <end position="44"/>
    </location>
</feature>
<dbReference type="PANTHER" id="PTHR12774">
    <property type="entry name" value="PEROXISOMAL BIOGENESIS FACTOR 19"/>
    <property type="match status" value="1"/>
</dbReference>
<dbReference type="GO" id="GO:0005778">
    <property type="term" value="C:peroxisomal membrane"/>
    <property type="evidence" value="ECO:0007669"/>
    <property type="project" value="TreeGrafter"/>
</dbReference>
<keyword evidence="3" id="KW-1185">Reference proteome</keyword>
<evidence type="ECO:0000313" key="2">
    <source>
        <dbReference type="EMBL" id="POW18504.1"/>
    </source>
</evidence>
<gene>
    <name evidence="2" type="ORF">PSHT_05733</name>
</gene>
<reference evidence="2 3" key="1">
    <citation type="submission" date="2017-12" db="EMBL/GenBank/DDBJ databases">
        <title>Gene loss provides genomic basis for host adaptation in cereal stripe rust fungi.</title>
        <authorList>
            <person name="Xia C."/>
        </authorList>
    </citation>
    <scope>NUCLEOTIDE SEQUENCE [LARGE SCALE GENOMIC DNA]</scope>
    <source>
        <strain evidence="2 3">93TX-2</strain>
    </source>
</reference>
<dbReference type="GO" id="GO:0033328">
    <property type="term" value="F:peroxisome membrane targeting sequence binding"/>
    <property type="evidence" value="ECO:0007669"/>
    <property type="project" value="TreeGrafter"/>
</dbReference>
<reference evidence="3" key="2">
    <citation type="journal article" date="2018" name="BMC Genomics">
        <title>Genomic insights into host adaptation between the wheat stripe rust pathogen (Puccinia striiformis f. sp. tritici) and the barley stripe rust pathogen (Puccinia striiformis f. sp. hordei).</title>
        <authorList>
            <person name="Xia C."/>
            <person name="Wang M."/>
            <person name="Yin C."/>
            <person name="Cornejo O.E."/>
            <person name="Hulbert S.H."/>
            <person name="Chen X."/>
        </authorList>
    </citation>
    <scope>NUCLEOTIDE SEQUENCE [LARGE SCALE GENOMIC DNA]</scope>
    <source>
        <strain evidence="3">93TX-2</strain>
    </source>
</reference>
<organism evidence="2 3">
    <name type="scientific">Puccinia striiformis</name>
    <dbReference type="NCBI Taxonomy" id="27350"/>
    <lineage>
        <taxon>Eukaryota</taxon>
        <taxon>Fungi</taxon>
        <taxon>Dikarya</taxon>
        <taxon>Basidiomycota</taxon>
        <taxon>Pucciniomycotina</taxon>
        <taxon>Pucciniomycetes</taxon>
        <taxon>Pucciniales</taxon>
        <taxon>Pucciniaceae</taxon>
        <taxon>Puccinia</taxon>
    </lineage>
</organism>
<dbReference type="InterPro" id="IPR038322">
    <property type="entry name" value="Pex19_C_sf"/>
</dbReference>
<dbReference type="OrthoDB" id="21292at2759"/>
<evidence type="ECO:0008006" key="4">
    <source>
        <dbReference type="Google" id="ProtNLM"/>
    </source>
</evidence>
<feature type="region of interest" description="Disordered" evidence="1">
    <location>
        <begin position="16"/>
        <end position="55"/>
    </location>
</feature>
<evidence type="ECO:0000313" key="3">
    <source>
        <dbReference type="Proteomes" id="UP000238274"/>
    </source>
</evidence>
<sequence length="262" mass="29293">MGDDFDDLLEKFKSPIDATKEEAATTTTTKDKSIKNSQNNTQSLVDAEGKDWPDNEISDKFARDLTKGMEALLAGMKDKGGGSFKKHLEALVSGDGTLNGATDLLGVLNQKDNQNLTNSSNQIPTDADNVETTKNFQEAIQETVEKLKQSDNSAKSSMEELMYEPLEDMNQLVRFLLPPLYRLYIITKNRAKLSKEDLNRYKTQSQIIKQVISKFEDPKWDLEEKSGGANFNICQKGVIDLLTKMQDCGVFGEMVYATQNNV</sequence>
<reference evidence="3" key="3">
    <citation type="journal article" date="2018" name="Mol. Plant Microbe Interact.">
        <title>Genome sequence resources for the wheat stripe rust pathogen (Puccinia striiformis f. sp. tritici) and the barley stripe rust pathogen (Puccinia striiformis f. sp. hordei).</title>
        <authorList>
            <person name="Xia C."/>
            <person name="Wang M."/>
            <person name="Yin C."/>
            <person name="Cornejo O.E."/>
            <person name="Hulbert S.H."/>
            <person name="Chen X."/>
        </authorList>
    </citation>
    <scope>NUCLEOTIDE SEQUENCE [LARGE SCALE GENOMIC DNA]</scope>
    <source>
        <strain evidence="3">93TX-2</strain>
    </source>
</reference>
<dbReference type="GO" id="GO:0045046">
    <property type="term" value="P:protein import into peroxisome membrane"/>
    <property type="evidence" value="ECO:0007669"/>
    <property type="project" value="TreeGrafter"/>
</dbReference>
<comment type="caution">
    <text evidence="2">The sequence shown here is derived from an EMBL/GenBank/DDBJ whole genome shotgun (WGS) entry which is preliminary data.</text>
</comment>
<feature type="compositionally biased region" description="Basic and acidic residues" evidence="1">
    <location>
        <begin position="16"/>
        <end position="34"/>
    </location>
</feature>
<feature type="non-terminal residue" evidence="2">
    <location>
        <position position="262"/>
    </location>
</feature>
<dbReference type="Proteomes" id="UP000238274">
    <property type="component" value="Unassembled WGS sequence"/>
</dbReference>